<organism evidence="4 5">
    <name type="scientific">Paucilactobacillus vaccinostercus DSM 20634</name>
    <dbReference type="NCBI Taxonomy" id="1423813"/>
    <lineage>
        <taxon>Bacteria</taxon>
        <taxon>Bacillati</taxon>
        <taxon>Bacillota</taxon>
        <taxon>Bacilli</taxon>
        <taxon>Lactobacillales</taxon>
        <taxon>Lactobacillaceae</taxon>
        <taxon>Paucilactobacillus</taxon>
    </lineage>
</organism>
<dbReference type="InterPro" id="IPR049049">
    <property type="entry name" value="Beta-AFase-like_GH127_C"/>
</dbReference>
<dbReference type="InterPro" id="IPR012341">
    <property type="entry name" value="6hp_glycosidase-like_sf"/>
</dbReference>
<dbReference type="EMBL" id="AYYY01000061">
    <property type="protein sequence ID" value="KRM60694.1"/>
    <property type="molecule type" value="Genomic_DNA"/>
</dbReference>
<feature type="domain" description="Non-reducing end beta-L-arabinofuranosidase-like GH127 middle" evidence="2">
    <location>
        <begin position="446"/>
        <end position="519"/>
    </location>
</feature>
<accession>A0A0R2AAQ1</accession>
<comment type="caution">
    <text evidence="4">The sequence shown here is derived from an EMBL/GenBank/DDBJ whole genome shotgun (WGS) entry which is preliminary data.</text>
</comment>
<dbReference type="Proteomes" id="UP000051733">
    <property type="component" value="Unassembled WGS sequence"/>
</dbReference>
<evidence type="ECO:0000313" key="5">
    <source>
        <dbReference type="Proteomes" id="UP000051733"/>
    </source>
</evidence>
<evidence type="ECO:0000259" key="1">
    <source>
        <dbReference type="Pfam" id="PF07944"/>
    </source>
</evidence>
<evidence type="ECO:0000259" key="2">
    <source>
        <dbReference type="Pfam" id="PF20736"/>
    </source>
</evidence>
<dbReference type="InterPro" id="IPR012878">
    <property type="entry name" value="Beta-AFase-like_GH127_cat"/>
</dbReference>
<dbReference type="RefSeq" id="WP_057779859.1">
    <property type="nucleotide sequence ID" value="NZ_AYYY01000061.1"/>
</dbReference>
<sequence length="656" mass="74459">MQDQNLKLNHSNITSNFWKRYRDLMANDSIPFQWDMINDNNEVEVTNDPFAAGGSADKSHAIANLKIAAGQVDGEFFGMDFQDTDVYKWLESAAYVLNYAPSAKLQKEADSVVDLIADAQEDDGYLSTMFQIEMPERKFKRLQQSHELYSMGHYIEAGVAYYSVTGNQKALDIAKKMADCIDNHFGTTEDKIPGIPGHPEIELALARLYEATHEQKYLDLAQYFIKQRGQDTEFFEKQNKADGIDRDFFPGLGTIGNRYYFADKPVTEQTDAHGHAVRVLYFCTGLAHVARLTNDKELKDAADRLWQDIIKKQLYITGNVGQTTHGEAFTYDYDLPNDTDYGETCASVAMVFFAKQMLETHMDGQYGDIIEKELFNGALSGIALDGKHYFYVNPLEADPKASRGNQGKNHINTRRSSWFACACCPSNITRLIASVDKYLYEVKDHTILSHQFIANNTSFENGIEIKLDSNYPWDGNIKYTISNPNKTQFKFGIRIPSWTLNSYEVTIAGKSVKTDLIDQILYLPIEDETVEISVQFNMAAHLISTSTLVKDNVGKVAVQRGPIVYCAEESDNASPLWLYKLDSKPAFKYEFQDNLLDGVGVLETNDVKKLEKNSSTDELYTFDKEKVVKKSHLKLIPYYAWANREEGQMTVWLHQS</sequence>
<dbReference type="Pfam" id="PF20737">
    <property type="entry name" value="Glyco_hydro127C"/>
    <property type="match status" value="1"/>
</dbReference>
<keyword evidence="5" id="KW-1185">Reference proteome</keyword>
<dbReference type="PANTHER" id="PTHR43465:SF2">
    <property type="entry name" value="DUF1680 DOMAIN PROTEIN (AFU_ORTHOLOGUE AFUA_1G08910)"/>
    <property type="match status" value="1"/>
</dbReference>
<dbReference type="OrthoDB" id="9757939at2"/>
<dbReference type="Pfam" id="PF20736">
    <property type="entry name" value="Glyco_hydro127M"/>
    <property type="match status" value="1"/>
</dbReference>
<dbReference type="InterPro" id="IPR049046">
    <property type="entry name" value="Beta-AFase-like_GH127_middle"/>
</dbReference>
<dbReference type="PATRIC" id="fig|1423813.3.peg.185"/>
<dbReference type="Gene3D" id="1.50.10.10">
    <property type="match status" value="1"/>
</dbReference>
<dbReference type="GO" id="GO:0005975">
    <property type="term" value="P:carbohydrate metabolic process"/>
    <property type="evidence" value="ECO:0007669"/>
    <property type="project" value="InterPro"/>
</dbReference>
<feature type="domain" description="Non-reducing end beta-L-arabinofuranosidase-like GH127 C-terminal" evidence="3">
    <location>
        <begin position="542"/>
        <end position="653"/>
    </location>
</feature>
<reference evidence="4 5" key="1">
    <citation type="journal article" date="2015" name="Genome Announc.">
        <title>Expanding the biotechnology potential of lactobacilli through comparative genomics of 213 strains and associated genera.</title>
        <authorList>
            <person name="Sun Z."/>
            <person name="Harris H.M."/>
            <person name="McCann A."/>
            <person name="Guo C."/>
            <person name="Argimon S."/>
            <person name="Zhang W."/>
            <person name="Yang X."/>
            <person name="Jeffery I.B."/>
            <person name="Cooney J.C."/>
            <person name="Kagawa T.F."/>
            <person name="Liu W."/>
            <person name="Song Y."/>
            <person name="Salvetti E."/>
            <person name="Wrobel A."/>
            <person name="Rasinkangas P."/>
            <person name="Parkhill J."/>
            <person name="Rea M.C."/>
            <person name="O'Sullivan O."/>
            <person name="Ritari J."/>
            <person name="Douillard F.P."/>
            <person name="Paul Ross R."/>
            <person name="Yang R."/>
            <person name="Briner A.E."/>
            <person name="Felis G.E."/>
            <person name="de Vos W.M."/>
            <person name="Barrangou R."/>
            <person name="Klaenhammer T.R."/>
            <person name="Caufield P.W."/>
            <person name="Cui Y."/>
            <person name="Zhang H."/>
            <person name="O'Toole P.W."/>
        </authorList>
    </citation>
    <scope>NUCLEOTIDE SEQUENCE [LARGE SCALE GENOMIC DNA]</scope>
    <source>
        <strain evidence="4 5">DSM 20634</strain>
    </source>
</reference>
<protein>
    <recommendedName>
        <fullName evidence="6">Glycoside hydrolase family 127 protein</fullName>
    </recommendedName>
</protein>
<evidence type="ECO:0000313" key="4">
    <source>
        <dbReference type="EMBL" id="KRM60694.1"/>
    </source>
</evidence>
<dbReference type="PANTHER" id="PTHR43465">
    <property type="entry name" value="DUF1680 DOMAIN PROTEIN (AFU_ORTHOLOGUE AFUA_1G08910)"/>
    <property type="match status" value="1"/>
</dbReference>
<feature type="domain" description="Non-reducing end beta-L-arabinofuranosidase-like GH127 catalytic" evidence="1">
    <location>
        <begin position="13"/>
        <end position="436"/>
    </location>
</feature>
<dbReference type="InterPro" id="IPR008928">
    <property type="entry name" value="6-hairpin_glycosidase_sf"/>
</dbReference>
<evidence type="ECO:0008006" key="6">
    <source>
        <dbReference type="Google" id="ProtNLM"/>
    </source>
</evidence>
<name>A0A0R2AAQ1_9LACO</name>
<dbReference type="InterPro" id="IPR049174">
    <property type="entry name" value="Beta-AFase-like"/>
</dbReference>
<gene>
    <name evidence="4" type="ORF">FC26_GL000173</name>
</gene>
<dbReference type="SUPFAM" id="SSF48208">
    <property type="entry name" value="Six-hairpin glycosidases"/>
    <property type="match status" value="1"/>
</dbReference>
<dbReference type="STRING" id="1423813.FC26_GL000173"/>
<dbReference type="Pfam" id="PF07944">
    <property type="entry name" value="Beta-AFase-like_GH127_cat"/>
    <property type="match status" value="1"/>
</dbReference>
<dbReference type="AlphaFoldDB" id="A0A0R2AAQ1"/>
<proteinExistence type="predicted"/>
<evidence type="ECO:0000259" key="3">
    <source>
        <dbReference type="Pfam" id="PF20737"/>
    </source>
</evidence>